<dbReference type="RefSeq" id="WP_150063484.1">
    <property type="nucleotide sequence ID" value="NZ_JACHII010000014.1"/>
</dbReference>
<evidence type="ECO:0000313" key="2">
    <source>
        <dbReference type="Proteomes" id="UP000324065"/>
    </source>
</evidence>
<proteinExistence type="predicted"/>
<sequence>MLVSIMAKHTDEPHYGQFWLRDGRRAVGAYMLLCDDTDDDVVVQIAIAEDEWCRPDFQRALYVREADVLACTPDYTFEAGVVRERAA</sequence>
<gene>
    <name evidence="1" type="ORF">F1188_16155</name>
</gene>
<organism evidence="1 2">
    <name type="scientific">Roseospira marina</name>
    <dbReference type="NCBI Taxonomy" id="140057"/>
    <lineage>
        <taxon>Bacteria</taxon>
        <taxon>Pseudomonadati</taxon>
        <taxon>Pseudomonadota</taxon>
        <taxon>Alphaproteobacteria</taxon>
        <taxon>Rhodospirillales</taxon>
        <taxon>Rhodospirillaceae</taxon>
        <taxon>Roseospira</taxon>
    </lineage>
</organism>
<dbReference type="EMBL" id="VWPJ01000018">
    <property type="protein sequence ID" value="KAA5604393.1"/>
    <property type="molecule type" value="Genomic_DNA"/>
</dbReference>
<accession>A0A5M6I885</accession>
<dbReference type="Proteomes" id="UP000324065">
    <property type="component" value="Unassembled WGS sequence"/>
</dbReference>
<protein>
    <submittedName>
        <fullName evidence="1">Uncharacterized protein</fullName>
    </submittedName>
</protein>
<evidence type="ECO:0000313" key="1">
    <source>
        <dbReference type="EMBL" id="KAA5604393.1"/>
    </source>
</evidence>
<comment type="caution">
    <text evidence="1">The sequence shown here is derived from an EMBL/GenBank/DDBJ whole genome shotgun (WGS) entry which is preliminary data.</text>
</comment>
<dbReference type="AlphaFoldDB" id="A0A5M6I885"/>
<name>A0A5M6I885_9PROT</name>
<reference evidence="1 2" key="1">
    <citation type="submission" date="2019-09" db="EMBL/GenBank/DDBJ databases">
        <title>Genome sequence of Roseospira marina, one of the more divergent members of the non-sulfur purple photosynthetic bacterial family, the Rhodospirillaceae.</title>
        <authorList>
            <person name="Meyer T."/>
            <person name="Kyndt J."/>
        </authorList>
    </citation>
    <scope>NUCLEOTIDE SEQUENCE [LARGE SCALE GENOMIC DNA]</scope>
    <source>
        <strain evidence="1 2">DSM 15113</strain>
    </source>
</reference>
<keyword evidence="2" id="KW-1185">Reference proteome</keyword>